<evidence type="ECO:0000313" key="7">
    <source>
        <dbReference type="EMBL" id="PWV00190.1"/>
    </source>
</evidence>
<dbReference type="VEuPathDB" id="TriTrypDB:Tc_MARK_6320"/>
<dbReference type="Proteomes" id="UP000246121">
    <property type="component" value="Unassembled WGS sequence"/>
</dbReference>
<comment type="caution">
    <text evidence="7">The sequence shown here is derived from an EMBL/GenBank/DDBJ whole genome shotgun (WGS) entry which is preliminary data.</text>
</comment>
<accession>A0A2V2VUU1</accession>
<dbReference type="VEuPathDB" id="TriTrypDB:TcBrA4_0124450"/>
<protein>
    <submittedName>
        <fullName evidence="7">Putative lipophosphoglycan biosynthetic protein 2</fullName>
    </submittedName>
</protein>
<keyword evidence="3 5" id="KW-1133">Transmembrane helix</keyword>
<feature type="transmembrane region" description="Helical" evidence="5">
    <location>
        <begin position="98"/>
        <end position="117"/>
    </location>
</feature>
<dbReference type="VEuPathDB" id="TriTrypDB:TcCLB.504057.120"/>
<evidence type="ECO:0000256" key="1">
    <source>
        <dbReference type="ARBA" id="ARBA00004141"/>
    </source>
</evidence>
<dbReference type="VEuPathDB" id="TriTrypDB:C4B63_7g262"/>
<keyword evidence="2 5" id="KW-0812">Transmembrane</keyword>
<dbReference type="EMBL" id="PRFA01000007">
    <property type="protein sequence ID" value="PWV00190.1"/>
    <property type="molecule type" value="Genomic_DNA"/>
</dbReference>
<feature type="transmembrane region" description="Helical" evidence="5">
    <location>
        <begin position="31"/>
        <end position="52"/>
    </location>
</feature>
<feature type="transmembrane region" description="Helical" evidence="5">
    <location>
        <begin position="242"/>
        <end position="266"/>
    </location>
</feature>
<dbReference type="AlphaFoldDB" id="A0A2V2VUU1"/>
<feature type="transmembrane region" description="Helical" evidence="5">
    <location>
        <begin position="172"/>
        <end position="192"/>
    </location>
</feature>
<evidence type="ECO:0000256" key="2">
    <source>
        <dbReference type="ARBA" id="ARBA00022692"/>
    </source>
</evidence>
<name>A0A2V2VUU1_TRYCR</name>
<feature type="domain" description="Sugar phosphate transporter" evidence="6">
    <location>
        <begin position="35"/>
        <end position="315"/>
    </location>
</feature>
<evidence type="ECO:0000259" key="6">
    <source>
        <dbReference type="Pfam" id="PF03151"/>
    </source>
</evidence>
<proteinExistence type="predicted"/>
<dbReference type="PANTHER" id="PTHR11132">
    <property type="entry name" value="SOLUTE CARRIER FAMILY 35"/>
    <property type="match status" value="1"/>
</dbReference>
<evidence type="ECO:0000256" key="5">
    <source>
        <dbReference type="SAM" id="Phobius"/>
    </source>
</evidence>
<sequence length="358" mass="39131">MNSLGKSQIFDCKSQCSFMQCSLKGGRAAEVLASVVAYCVCSMSMIILNKLVIFTYGLNFPMGLLFVQNFGAVLLVSVGKCMHWVWYPDFSMEVARKWLPLTILFVAMLWTSMKGLYTMSVSMHTIIKNLAVIFTAIGDSKLYGRRVTAMMYLSFCLMICGSYLGAKGDRWVTAWGMFWTISNIASTVSYTLYMKYLLSDVSKQIGRCGPVFYNNLLSLPFLFMASFSSFPKLLSEVSTASFGAIFALFLMVVAGSLMTFGVFWCMNETSPTTFSVIGAVNKAPLAIMGMAVFNQYPTTTGYIGIFLAIGGGLVYAYTNVGTAVTPKGEGSNASPSPNVAQGPHYENAMLTGKLKDVI</sequence>
<dbReference type="InterPro" id="IPR050186">
    <property type="entry name" value="TPT_transporter"/>
</dbReference>
<gene>
    <name evidence="7" type="ORF">C4B63_7g262</name>
</gene>
<feature type="transmembrane region" description="Helical" evidence="5">
    <location>
        <begin position="299"/>
        <end position="317"/>
    </location>
</feature>
<dbReference type="NCBIfam" id="TIGR00803">
    <property type="entry name" value="nst"/>
    <property type="match status" value="1"/>
</dbReference>
<dbReference type="VEuPathDB" id="TriTrypDB:TcCL_Unassigned07323"/>
<dbReference type="VEuPathDB" id="TriTrypDB:TCSYLVIO_003805"/>
<evidence type="ECO:0000256" key="3">
    <source>
        <dbReference type="ARBA" id="ARBA00022989"/>
    </source>
</evidence>
<comment type="subcellular location">
    <subcellularLocation>
        <location evidence="1">Membrane</location>
        <topology evidence="1">Multi-pass membrane protein</topology>
    </subcellularLocation>
</comment>
<dbReference type="VEuPathDB" id="TriTrypDB:ECC02_002538"/>
<evidence type="ECO:0000313" key="8">
    <source>
        <dbReference type="Proteomes" id="UP000246121"/>
    </source>
</evidence>
<feature type="transmembrane region" description="Helical" evidence="5">
    <location>
        <begin position="212"/>
        <end position="230"/>
    </location>
</feature>
<feature type="transmembrane region" description="Helical" evidence="5">
    <location>
        <begin position="149"/>
        <end position="166"/>
    </location>
</feature>
<dbReference type="Pfam" id="PF03151">
    <property type="entry name" value="TPT"/>
    <property type="match status" value="1"/>
</dbReference>
<dbReference type="VEuPathDB" id="TriTrypDB:C3747_63g57"/>
<feature type="transmembrane region" description="Helical" evidence="5">
    <location>
        <begin position="64"/>
        <end position="86"/>
    </location>
</feature>
<dbReference type="SUPFAM" id="SSF103481">
    <property type="entry name" value="Multidrug resistance efflux transporter EmrE"/>
    <property type="match status" value="2"/>
</dbReference>
<organism evidence="7 8">
    <name type="scientific">Trypanosoma cruzi</name>
    <dbReference type="NCBI Taxonomy" id="5693"/>
    <lineage>
        <taxon>Eukaryota</taxon>
        <taxon>Discoba</taxon>
        <taxon>Euglenozoa</taxon>
        <taxon>Kinetoplastea</taxon>
        <taxon>Metakinetoplastina</taxon>
        <taxon>Trypanosomatida</taxon>
        <taxon>Trypanosomatidae</taxon>
        <taxon>Trypanosoma</taxon>
        <taxon>Schizotrypanum</taxon>
    </lineage>
</organism>
<dbReference type="VEuPathDB" id="TriTrypDB:TCDM_02801"/>
<dbReference type="InterPro" id="IPR037185">
    <property type="entry name" value="EmrE-like"/>
</dbReference>
<evidence type="ECO:0000256" key="4">
    <source>
        <dbReference type="ARBA" id="ARBA00023136"/>
    </source>
</evidence>
<keyword evidence="4 5" id="KW-0472">Membrane</keyword>
<feature type="transmembrane region" description="Helical" evidence="5">
    <location>
        <begin position="273"/>
        <end position="293"/>
    </location>
</feature>
<dbReference type="InterPro" id="IPR004853">
    <property type="entry name" value="Sugar_P_trans_dom"/>
</dbReference>
<dbReference type="GO" id="GO:0016020">
    <property type="term" value="C:membrane"/>
    <property type="evidence" value="ECO:0007669"/>
    <property type="project" value="UniProtKB-SubCell"/>
</dbReference>
<reference evidence="7 8" key="1">
    <citation type="journal article" date="2018" name="Microb. Genom.">
        <title>Expanding an expanded genome: long-read sequencing of Trypanosoma cruzi.</title>
        <authorList>
            <person name="Berna L."/>
            <person name="Rodriguez M."/>
            <person name="Chiribao M.L."/>
            <person name="Parodi-Talice A."/>
            <person name="Pita S."/>
            <person name="Rijo G."/>
            <person name="Alvarez-Valin F."/>
            <person name="Robello C."/>
        </authorList>
    </citation>
    <scope>NUCLEOTIDE SEQUENCE [LARGE SCALE GENOMIC DNA]</scope>
    <source>
        <strain evidence="7 8">Dm28c</strain>
    </source>
</reference>
<dbReference type="VEuPathDB" id="TriTrypDB:BCY84_20632"/>
<dbReference type="VEuPathDB" id="TriTrypDB:TcG_02668"/>